<dbReference type="InterPro" id="IPR011109">
    <property type="entry name" value="DNA_bind_recombinase_dom"/>
</dbReference>
<dbReference type="PROSITE" id="PS51736">
    <property type="entry name" value="RECOMBINASES_3"/>
    <property type="match status" value="1"/>
</dbReference>
<dbReference type="Gene3D" id="3.90.1750.20">
    <property type="entry name" value="Putative Large Serine Recombinase, Chain B, Domain 2"/>
    <property type="match status" value="1"/>
</dbReference>
<protein>
    <recommendedName>
        <fullName evidence="7">Recombinase</fullName>
    </recommendedName>
</protein>
<dbReference type="InterPro" id="IPR006119">
    <property type="entry name" value="Resolv_N"/>
</dbReference>
<dbReference type="Proteomes" id="UP000701702">
    <property type="component" value="Unassembled WGS sequence"/>
</dbReference>
<dbReference type="RefSeq" id="WP_224001169.1">
    <property type="nucleotide sequence ID" value="NZ_CAJZAF010000007.1"/>
</dbReference>
<feature type="coiled-coil region" evidence="1">
    <location>
        <begin position="398"/>
        <end position="432"/>
    </location>
</feature>
<dbReference type="Pfam" id="PF07508">
    <property type="entry name" value="Recombinase"/>
    <property type="match status" value="1"/>
</dbReference>
<evidence type="ECO:0008006" key="7">
    <source>
        <dbReference type="Google" id="ProtNLM"/>
    </source>
</evidence>
<sequence>MSKISSEHLARGAYVYVRQSTADQLRNNTESSRRQYALADRARALGWSEVVVIDDDLGVSASGVARPGFERLLAAICSAQVGAVVCIEASRLARNGRDWHTLLEFCALVGCVIVDEDGVYDPRGINDRLLLGMKGTMSEMELSLLRQRSVEAIKLKAARGELHTTVAIGYIRSEDNRIEPDPDLRIREAISAVFSRFAQAGSARQVLLWLRQERFELPCAIYEGGRRSVQWKLPTYSTVLHILTNPVYAGAYVFGRSETRVRIEAGRKLVVRGQRRQPEHWQVLIREHHEGYIDWDTFEHNQRVIADNTNMRGGMARGSLRRGEALLAGLLRCAHCGRKLHVAYSGRDGNTARYHCRGASINHGFPQRCISFGALRVDQAIAAEVIATLKPIGVEAALSAIEQRANDDQSRRRQLELALEQARFEAARAQRQFDAVDPDHRLVAAELERRWNERLDQVSRRQAEIDELDAQDKPGLTVQQRASLLALGADLPRAWDHPAASNEVRKRIVRTVIREIVAKVTEARIELIIHWQGGDHTELNVVKNRSGQHRWTTNVEVKDIITRLARQLNDAGIASLMNRLGHRTGKHQNWTEMRVRSFRGDHHIAVYKIGEREERGELTLEETAEVLNVSKMTVLRMIGTGTLPASQACKGAPWVIKAADLRRPEVQQASCGSPRRPLPEDPQQIPLELQ</sequence>
<evidence type="ECO:0000313" key="6">
    <source>
        <dbReference type="Proteomes" id="UP000701702"/>
    </source>
</evidence>
<dbReference type="InterPro" id="IPR036162">
    <property type="entry name" value="Resolvase-like_N_sf"/>
</dbReference>
<evidence type="ECO:0000313" key="5">
    <source>
        <dbReference type="EMBL" id="CAG9169703.1"/>
    </source>
</evidence>
<reference evidence="5 6" key="1">
    <citation type="submission" date="2021-08" db="EMBL/GenBank/DDBJ databases">
        <authorList>
            <person name="Peeters C."/>
        </authorList>
    </citation>
    <scope>NUCLEOTIDE SEQUENCE [LARGE SCALE GENOMIC DNA]</scope>
    <source>
        <strain evidence="5 6">LMG 23994</strain>
    </source>
</reference>
<dbReference type="CDD" id="cd00338">
    <property type="entry name" value="Ser_Recombinase"/>
    <property type="match status" value="1"/>
</dbReference>
<dbReference type="PANTHER" id="PTHR30461:SF23">
    <property type="entry name" value="DNA RECOMBINASE-RELATED"/>
    <property type="match status" value="1"/>
</dbReference>
<evidence type="ECO:0000259" key="4">
    <source>
        <dbReference type="PROSITE" id="PS51737"/>
    </source>
</evidence>
<comment type="caution">
    <text evidence="5">The sequence shown here is derived from an EMBL/GenBank/DDBJ whole genome shotgun (WGS) entry which is preliminary data.</text>
</comment>
<evidence type="ECO:0000256" key="2">
    <source>
        <dbReference type="SAM" id="MobiDB-lite"/>
    </source>
</evidence>
<name>A0ABM8WQI0_9BURK</name>
<evidence type="ECO:0000259" key="3">
    <source>
        <dbReference type="PROSITE" id="PS51736"/>
    </source>
</evidence>
<feature type="region of interest" description="Disordered" evidence="2">
    <location>
        <begin position="665"/>
        <end position="690"/>
    </location>
</feature>
<dbReference type="Pfam" id="PF13408">
    <property type="entry name" value="Zn_ribbon_recom"/>
    <property type="match status" value="1"/>
</dbReference>
<dbReference type="InterPro" id="IPR025827">
    <property type="entry name" value="Zn_ribbon_recom_dom"/>
</dbReference>
<dbReference type="SMART" id="SM00857">
    <property type="entry name" value="Resolvase"/>
    <property type="match status" value="1"/>
</dbReference>
<accession>A0ABM8WQI0</accession>
<dbReference type="PANTHER" id="PTHR30461">
    <property type="entry name" value="DNA-INVERTASE FROM LAMBDOID PROPHAGE"/>
    <property type="match status" value="1"/>
</dbReference>
<dbReference type="InterPro" id="IPR050639">
    <property type="entry name" value="SSR_resolvase"/>
</dbReference>
<dbReference type="SUPFAM" id="SSF53041">
    <property type="entry name" value="Resolvase-like"/>
    <property type="match status" value="1"/>
</dbReference>
<dbReference type="PROSITE" id="PS51737">
    <property type="entry name" value="RECOMBINASE_DNA_BIND"/>
    <property type="match status" value="1"/>
</dbReference>
<gene>
    <name evidence="5" type="ORF">LMG23994_01621</name>
</gene>
<feature type="domain" description="Resolvase/invertase-type recombinase catalytic" evidence="3">
    <location>
        <begin position="12"/>
        <end position="160"/>
    </location>
</feature>
<dbReference type="InterPro" id="IPR038109">
    <property type="entry name" value="DNA_bind_recomb_sf"/>
</dbReference>
<evidence type="ECO:0000256" key="1">
    <source>
        <dbReference type="SAM" id="Coils"/>
    </source>
</evidence>
<proteinExistence type="predicted"/>
<dbReference type="Pfam" id="PF00239">
    <property type="entry name" value="Resolvase"/>
    <property type="match status" value="1"/>
</dbReference>
<dbReference type="Pfam" id="PF12728">
    <property type="entry name" value="HTH_17"/>
    <property type="match status" value="1"/>
</dbReference>
<dbReference type="EMBL" id="CAJZAF010000007">
    <property type="protein sequence ID" value="CAG9169703.1"/>
    <property type="molecule type" value="Genomic_DNA"/>
</dbReference>
<feature type="domain" description="Recombinase" evidence="4">
    <location>
        <begin position="167"/>
        <end position="312"/>
    </location>
</feature>
<dbReference type="InterPro" id="IPR041657">
    <property type="entry name" value="HTH_17"/>
</dbReference>
<organism evidence="5 6">
    <name type="scientific">Cupriavidus pinatubonensis</name>
    <dbReference type="NCBI Taxonomy" id="248026"/>
    <lineage>
        <taxon>Bacteria</taxon>
        <taxon>Pseudomonadati</taxon>
        <taxon>Pseudomonadota</taxon>
        <taxon>Betaproteobacteria</taxon>
        <taxon>Burkholderiales</taxon>
        <taxon>Burkholderiaceae</taxon>
        <taxon>Cupriavidus</taxon>
    </lineage>
</organism>
<keyword evidence="1" id="KW-0175">Coiled coil</keyword>
<keyword evidence="6" id="KW-1185">Reference proteome</keyword>
<dbReference type="Gene3D" id="3.40.50.1390">
    <property type="entry name" value="Resolvase, N-terminal catalytic domain"/>
    <property type="match status" value="1"/>
</dbReference>